<evidence type="ECO:0000313" key="2">
    <source>
        <dbReference type="Proteomes" id="UP000292282"/>
    </source>
</evidence>
<dbReference type="EMBL" id="PITK01000036">
    <property type="protein sequence ID" value="TBU20672.1"/>
    <property type="molecule type" value="Genomic_DNA"/>
</dbReference>
<dbReference type="AlphaFoldDB" id="A0A4Q9M4J2"/>
<protein>
    <submittedName>
        <fullName evidence="1">Uncharacterized protein</fullName>
    </submittedName>
</protein>
<gene>
    <name evidence="1" type="ORF">CWI38_0036p0010</name>
</gene>
<dbReference type="VEuPathDB" id="MicrosporidiaDB:CWI38_0036p0010"/>
<sequence>METSICYKQHVCTKIQDKISILKLANISLPNSKILKYVYFTVFDSFLYKLDRKSDFY</sequence>
<evidence type="ECO:0000313" key="1">
    <source>
        <dbReference type="EMBL" id="TBU20672.1"/>
    </source>
</evidence>
<reference evidence="1 2" key="1">
    <citation type="submission" date="2017-12" db="EMBL/GenBank/DDBJ databases">
        <authorList>
            <person name="Pombert J.-F."/>
            <person name="Haag K.L."/>
            <person name="Ebert D."/>
        </authorList>
    </citation>
    <scope>NUCLEOTIDE SEQUENCE [LARGE SCALE GENOMIC DNA]</scope>
    <source>
        <strain evidence="1">IL-G-3</strain>
    </source>
</reference>
<comment type="caution">
    <text evidence="1">The sequence shown here is derived from an EMBL/GenBank/DDBJ whole genome shotgun (WGS) entry which is preliminary data.</text>
</comment>
<accession>A0A4Q9M4J2</accession>
<proteinExistence type="predicted"/>
<name>A0A4Q9M4J2_9MICR</name>
<organism evidence="1 2">
    <name type="scientific">Hamiltosporidium tvaerminnensis</name>
    <dbReference type="NCBI Taxonomy" id="1176355"/>
    <lineage>
        <taxon>Eukaryota</taxon>
        <taxon>Fungi</taxon>
        <taxon>Fungi incertae sedis</taxon>
        <taxon>Microsporidia</taxon>
        <taxon>Dubosqiidae</taxon>
        <taxon>Hamiltosporidium</taxon>
    </lineage>
</organism>
<keyword evidence="2" id="KW-1185">Reference proteome</keyword>
<dbReference type="Proteomes" id="UP000292282">
    <property type="component" value="Unassembled WGS sequence"/>
</dbReference>